<evidence type="ECO:0000313" key="3">
    <source>
        <dbReference type="EMBL" id="TGE07770.1"/>
    </source>
</evidence>
<comment type="caution">
    <text evidence="3">The sequence shown here is derived from an EMBL/GenBank/DDBJ whole genome shotgun (WGS) entry which is preliminary data.</text>
</comment>
<dbReference type="InterPro" id="IPR015025">
    <property type="entry name" value="PoNi_C"/>
</dbReference>
<evidence type="ECO:0000259" key="2">
    <source>
        <dbReference type="Pfam" id="PF08929"/>
    </source>
</evidence>
<sequence>MQREQHKDISYFDERIESRLNEVTKREIGVASNPSQYAKLDSVYANIFYLSVDILQGRYSRGDALAELATDFPDLIRKWEQYLNHPAHEPFEFAAPITADVRYLDNYTDALRMLAWAYLFDLEEALWLRLVACISNVGQDALIERLILRRLPWLANQRPPTTQLVYPKAYQPLYDAIDAVPVEQPILVQRFLQGWYKNLKKVSWHDTHKQGSFFGYWAWEAAAVTLAFGLDDTNYNTMPHYPSDAVNFARTL</sequence>
<dbReference type="Proteomes" id="UP000298337">
    <property type="component" value="Unassembled WGS sequence"/>
</dbReference>
<feature type="domain" description="PoNi N-terminal" evidence="1">
    <location>
        <begin position="6"/>
        <end position="131"/>
    </location>
</feature>
<reference evidence="3 4" key="1">
    <citation type="submission" date="2019-04" db="EMBL/GenBank/DDBJ databases">
        <authorList>
            <person name="Feng G."/>
            <person name="Zhang J."/>
            <person name="Zhu H."/>
        </authorList>
    </citation>
    <scope>NUCLEOTIDE SEQUENCE [LARGE SCALE GENOMIC DNA]</scope>
    <source>
        <strain evidence="3 4">92R-1</strain>
    </source>
</reference>
<dbReference type="Pfam" id="PF08929">
    <property type="entry name" value="PoNi_C"/>
    <property type="match status" value="1"/>
</dbReference>
<gene>
    <name evidence="3" type="ORF">EU556_08425</name>
</gene>
<dbReference type="EMBL" id="SRLA01000002">
    <property type="protein sequence ID" value="TGE07770.1"/>
    <property type="molecule type" value="Genomic_DNA"/>
</dbReference>
<dbReference type="Pfam" id="PF08928">
    <property type="entry name" value="PoNi_N"/>
    <property type="match status" value="1"/>
</dbReference>
<dbReference type="RefSeq" id="WP_135433159.1">
    <property type="nucleotide sequence ID" value="NZ_SRLA01000002.1"/>
</dbReference>
<protein>
    <submittedName>
        <fullName evidence="3">DUF1911 domain-containing protein</fullName>
    </submittedName>
</protein>
<name>A0A4Z0P6Y0_9BACT</name>
<dbReference type="OrthoDB" id="754301at2"/>
<keyword evidence="4" id="KW-1185">Reference proteome</keyword>
<dbReference type="InterPro" id="IPR015024">
    <property type="entry name" value="PoNi_N"/>
</dbReference>
<feature type="domain" description="PoNi C-terminal" evidence="2">
    <location>
        <begin position="139"/>
        <end position="244"/>
    </location>
</feature>
<accession>A0A4Z0P6Y0</accession>
<proteinExistence type="predicted"/>
<dbReference type="AlphaFoldDB" id="A0A4Z0P6Y0"/>
<dbReference type="Gene3D" id="1.10.3920.10">
    <property type="entry name" value="PA2201 C-terminal domain-like"/>
    <property type="match status" value="1"/>
</dbReference>
<dbReference type="InterPro" id="IPR028983">
    <property type="entry name" value="PA2201-like_C"/>
</dbReference>
<dbReference type="SUPFAM" id="SSF140731">
    <property type="entry name" value="PA2201 C-terminal domain-like"/>
    <property type="match status" value="1"/>
</dbReference>
<evidence type="ECO:0000313" key="4">
    <source>
        <dbReference type="Proteomes" id="UP000298337"/>
    </source>
</evidence>
<evidence type="ECO:0000259" key="1">
    <source>
        <dbReference type="Pfam" id="PF08928"/>
    </source>
</evidence>
<organism evidence="3 4">
    <name type="scientific">Hymenobacter fodinae</name>
    <dbReference type="NCBI Taxonomy" id="2510796"/>
    <lineage>
        <taxon>Bacteria</taxon>
        <taxon>Pseudomonadati</taxon>
        <taxon>Bacteroidota</taxon>
        <taxon>Cytophagia</taxon>
        <taxon>Cytophagales</taxon>
        <taxon>Hymenobacteraceae</taxon>
        <taxon>Hymenobacter</taxon>
    </lineage>
</organism>